<dbReference type="Proteomes" id="UP000003793">
    <property type="component" value="Unassembled WGS sequence"/>
</dbReference>
<reference evidence="1 2" key="2">
    <citation type="submission" date="2009-03" db="EMBL/GenBank/DDBJ databases">
        <title>Draft genome sequence of Coprococcus comes (ATCC 27758).</title>
        <authorList>
            <person name="Sudarsanam P."/>
            <person name="Ley R."/>
            <person name="Guruge J."/>
            <person name="Turnbaugh P.J."/>
            <person name="Mahowald M."/>
            <person name="Liep D."/>
            <person name="Gordon J."/>
        </authorList>
    </citation>
    <scope>NUCLEOTIDE SEQUENCE [LARGE SCALE GENOMIC DNA]</scope>
    <source>
        <strain evidence="1 2">ATCC 27758</strain>
    </source>
</reference>
<dbReference type="EMBL" id="ABVR01000038">
    <property type="protein sequence ID" value="EEG90466.1"/>
    <property type="molecule type" value="Genomic_DNA"/>
</dbReference>
<dbReference type="InterPro" id="IPR024962">
    <property type="entry name" value="YukD-like"/>
</dbReference>
<protein>
    <submittedName>
        <fullName evidence="1">Uncharacterized protein</fullName>
    </submittedName>
</protein>
<evidence type="ECO:0000313" key="1">
    <source>
        <dbReference type="EMBL" id="EEG90466.1"/>
    </source>
</evidence>
<gene>
    <name evidence="1" type="ORF">COPCOM_01202</name>
</gene>
<sequence>MELPVNQKIKDLMQDISDSLEGLDPLASFDPEQVSLVDQRNGRRLNAENSLSEECVWNGDILEIQGYR</sequence>
<dbReference type="Pfam" id="PF08817">
    <property type="entry name" value="YukD"/>
    <property type="match status" value="1"/>
</dbReference>
<reference evidence="1 2" key="1">
    <citation type="submission" date="2009-02" db="EMBL/GenBank/DDBJ databases">
        <authorList>
            <person name="Fulton L."/>
            <person name="Clifton S."/>
            <person name="Fulton B."/>
            <person name="Xu J."/>
            <person name="Minx P."/>
            <person name="Pepin K.H."/>
            <person name="Johnson M."/>
            <person name="Bhonagiri V."/>
            <person name="Nash W.E."/>
            <person name="Mardis E.R."/>
            <person name="Wilson R.K."/>
        </authorList>
    </citation>
    <scope>NUCLEOTIDE SEQUENCE [LARGE SCALE GENOMIC DNA]</scope>
    <source>
        <strain evidence="1 2">ATCC 27758</strain>
    </source>
</reference>
<dbReference type="AlphaFoldDB" id="C0B7S9"/>
<name>C0B7S9_9FIRM</name>
<evidence type="ECO:0000313" key="2">
    <source>
        <dbReference type="Proteomes" id="UP000003793"/>
    </source>
</evidence>
<dbReference type="HOGENOM" id="CLU_2786739_0_0_9"/>
<comment type="caution">
    <text evidence="1">The sequence shown here is derived from an EMBL/GenBank/DDBJ whole genome shotgun (WGS) entry which is preliminary data.</text>
</comment>
<organism evidence="1 2">
    <name type="scientific">Coprococcus comes ATCC 27758</name>
    <dbReference type="NCBI Taxonomy" id="470146"/>
    <lineage>
        <taxon>Bacteria</taxon>
        <taxon>Bacillati</taxon>
        <taxon>Bacillota</taxon>
        <taxon>Clostridia</taxon>
        <taxon>Lachnospirales</taxon>
        <taxon>Lachnospiraceae</taxon>
        <taxon>Coprococcus</taxon>
    </lineage>
</organism>
<accession>C0B7S9</accession>
<proteinExistence type="predicted"/>